<evidence type="ECO:0000313" key="2">
    <source>
        <dbReference type="EMBL" id="KAG7305041.1"/>
    </source>
</evidence>
<keyword evidence="3" id="KW-1185">Reference proteome</keyword>
<name>A0ABQ7QIK9_PLUXY</name>
<evidence type="ECO:0000256" key="1">
    <source>
        <dbReference type="SAM" id="MobiDB-lite"/>
    </source>
</evidence>
<reference evidence="2 3" key="1">
    <citation type="submission" date="2021-06" db="EMBL/GenBank/DDBJ databases">
        <title>A haploid diamondback moth (Plutella xylostella L.) genome assembly resolves 31 chromosomes and identifies a diamide resistance mutation.</title>
        <authorList>
            <person name="Ward C.M."/>
            <person name="Perry K.D."/>
            <person name="Baker G."/>
            <person name="Powis K."/>
            <person name="Heckel D.G."/>
            <person name="Baxter S.W."/>
        </authorList>
    </citation>
    <scope>NUCLEOTIDE SEQUENCE [LARGE SCALE GENOMIC DNA]</scope>
    <source>
        <strain evidence="2 3">LV</strain>
        <tissue evidence="2">Single pupa</tissue>
    </source>
</reference>
<proteinExistence type="predicted"/>
<accession>A0ABQ7QIK9</accession>
<feature type="compositionally biased region" description="Basic and acidic residues" evidence="1">
    <location>
        <begin position="56"/>
        <end position="75"/>
    </location>
</feature>
<sequence length="75" mass="7956">MSPGRAINPFLYPSEPSADQGRGSVAGAMTSSGGTSGERGATPPAPPPQPVQHPRPVRDRRPPTRWGIDELFHVN</sequence>
<evidence type="ECO:0000313" key="3">
    <source>
        <dbReference type="Proteomes" id="UP000823941"/>
    </source>
</evidence>
<dbReference type="EMBL" id="JAHIBW010000014">
    <property type="protein sequence ID" value="KAG7305041.1"/>
    <property type="molecule type" value="Genomic_DNA"/>
</dbReference>
<comment type="caution">
    <text evidence="2">The sequence shown here is derived from an EMBL/GenBank/DDBJ whole genome shotgun (WGS) entry which is preliminary data.</text>
</comment>
<feature type="compositionally biased region" description="Pro residues" evidence="1">
    <location>
        <begin position="43"/>
        <end position="53"/>
    </location>
</feature>
<feature type="region of interest" description="Disordered" evidence="1">
    <location>
        <begin position="1"/>
        <end position="75"/>
    </location>
</feature>
<protein>
    <submittedName>
        <fullName evidence="2">Uncharacterized protein</fullName>
    </submittedName>
</protein>
<dbReference type="Proteomes" id="UP000823941">
    <property type="component" value="Chromosome 14"/>
</dbReference>
<feature type="compositionally biased region" description="Low complexity" evidence="1">
    <location>
        <begin position="23"/>
        <end position="33"/>
    </location>
</feature>
<gene>
    <name evidence="2" type="ORF">JYU34_010493</name>
</gene>
<organism evidence="2 3">
    <name type="scientific">Plutella xylostella</name>
    <name type="common">Diamondback moth</name>
    <name type="synonym">Plutella maculipennis</name>
    <dbReference type="NCBI Taxonomy" id="51655"/>
    <lineage>
        <taxon>Eukaryota</taxon>
        <taxon>Metazoa</taxon>
        <taxon>Ecdysozoa</taxon>
        <taxon>Arthropoda</taxon>
        <taxon>Hexapoda</taxon>
        <taxon>Insecta</taxon>
        <taxon>Pterygota</taxon>
        <taxon>Neoptera</taxon>
        <taxon>Endopterygota</taxon>
        <taxon>Lepidoptera</taxon>
        <taxon>Glossata</taxon>
        <taxon>Ditrysia</taxon>
        <taxon>Yponomeutoidea</taxon>
        <taxon>Plutellidae</taxon>
        <taxon>Plutella</taxon>
    </lineage>
</organism>